<proteinExistence type="inferred from homology"/>
<gene>
    <name evidence="8" type="ORF">GRI38_05490</name>
</gene>
<evidence type="ECO:0000256" key="5">
    <source>
        <dbReference type="ARBA" id="ARBA00022825"/>
    </source>
</evidence>
<name>A0A844ZID9_9SPHN</name>
<feature type="domain" description="LD-carboxypeptidase C-terminal" evidence="7">
    <location>
        <begin position="167"/>
        <end position="270"/>
    </location>
</feature>
<evidence type="ECO:0000259" key="7">
    <source>
        <dbReference type="Pfam" id="PF17676"/>
    </source>
</evidence>
<keyword evidence="4" id="KW-0378">Hydrolase</keyword>
<dbReference type="InterPro" id="IPR027461">
    <property type="entry name" value="Carboxypeptidase_A_C_sf"/>
</dbReference>
<accession>A0A844ZID9</accession>
<dbReference type="Proteomes" id="UP000433104">
    <property type="component" value="Unassembled WGS sequence"/>
</dbReference>
<dbReference type="EMBL" id="WTYW01000001">
    <property type="protein sequence ID" value="MXO85479.1"/>
    <property type="molecule type" value="Genomic_DNA"/>
</dbReference>
<comment type="similarity">
    <text evidence="1">Belongs to the peptidase S66 family.</text>
</comment>
<keyword evidence="5" id="KW-0720">Serine protease</keyword>
<evidence type="ECO:0000313" key="8">
    <source>
        <dbReference type="EMBL" id="MXO85479.1"/>
    </source>
</evidence>
<dbReference type="RefSeq" id="WP_160681881.1">
    <property type="nucleotide sequence ID" value="NZ_WTYW01000001.1"/>
</dbReference>
<sequence>MTAIGICAPGKRLDRRHADRLLEVMEQDPALAGISIEFHPQCFARSGHFAGDDETRLAALLECANDPTKDAVWFAHGGYGTNRIAASAIDRLGPAARDKIFLGYSDTGYFLSALYMHGIGKPVHGPMVADIRHDYGESAVKRSLHYLAGERDGLEGDLDDKPTVALNLMTLAMLCGTELMPDLSGHVVLVEEVSEHLYAIDRLFFHVTQHLGGIAGLRLGRISDVPENDRPFGASAEDIAQYWCGKAGIPYLGRADIGHDSANKIVPFGLAERASRQ</sequence>
<evidence type="ECO:0000256" key="2">
    <source>
        <dbReference type="ARBA" id="ARBA00022645"/>
    </source>
</evidence>
<dbReference type="AlphaFoldDB" id="A0A844ZID9"/>
<dbReference type="PANTHER" id="PTHR30237:SF2">
    <property type="entry name" value="MUREIN TETRAPEPTIDE CARBOXYPEPTIDASE"/>
    <property type="match status" value="1"/>
</dbReference>
<evidence type="ECO:0000313" key="9">
    <source>
        <dbReference type="Proteomes" id="UP000433104"/>
    </source>
</evidence>
<dbReference type="PANTHER" id="PTHR30237">
    <property type="entry name" value="MURAMOYLTETRAPEPTIDE CARBOXYPEPTIDASE"/>
    <property type="match status" value="1"/>
</dbReference>
<dbReference type="OrthoDB" id="9807329at2"/>
<reference evidence="8 9" key="1">
    <citation type="submission" date="2019-12" db="EMBL/GenBank/DDBJ databases">
        <title>Genomic-based taxomic classification of the family Erythrobacteraceae.</title>
        <authorList>
            <person name="Xu L."/>
        </authorList>
    </citation>
    <scope>NUCLEOTIDE SEQUENCE [LARGE SCALE GENOMIC DNA]</scope>
    <source>
        <strain evidence="8 9">MCCC 1A09962</strain>
    </source>
</reference>
<dbReference type="Gene3D" id="3.40.50.10740">
    <property type="entry name" value="Class I glutamine amidotransferase-like"/>
    <property type="match status" value="1"/>
</dbReference>
<evidence type="ECO:0000256" key="3">
    <source>
        <dbReference type="ARBA" id="ARBA00022670"/>
    </source>
</evidence>
<keyword evidence="3" id="KW-0645">Protease</keyword>
<dbReference type="InterPro" id="IPR027478">
    <property type="entry name" value="LdcA_N"/>
</dbReference>
<organism evidence="8 9">
    <name type="scientific">Parapontixanthobacter aurantiacus</name>
    <dbReference type="NCBI Taxonomy" id="1463599"/>
    <lineage>
        <taxon>Bacteria</taxon>
        <taxon>Pseudomonadati</taxon>
        <taxon>Pseudomonadota</taxon>
        <taxon>Alphaproteobacteria</taxon>
        <taxon>Sphingomonadales</taxon>
        <taxon>Erythrobacteraceae</taxon>
        <taxon>Parapontixanthobacter</taxon>
    </lineage>
</organism>
<dbReference type="CDD" id="cd07025">
    <property type="entry name" value="Peptidase_S66"/>
    <property type="match status" value="1"/>
</dbReference>
<dbReference type="Pfam" id="PF17676">
    <property type="entry name" value="Peptidase_S66C"/>
    <property type="match status" value="1"/>
</dbReference>
<protein>
    <submittedName>
        <fullName evidence="8">LD-carboxypeptidase</fullName>
    </submittedName>
</protein>
<dbReference type="GO" id="GO:0006508">
    <property type="term" value="P:proteolysis"/>
    <property type="evidence" value="ECO:0007669"/>
    <property type="project" value="UniProtKB-KW"/>
</dbReference>
<evidence type="ECO:0000256" key="4">
    <source>
        <dbReference type="ARBA" id="ARBA00022801"/>
    </source>
</evidence>
<dbReference type="Gene3D" id="3.50.30.60">
    <property type="entry name" value="LD-carboxypeptidase A C-terminal domain-like"/>
    <property type="match status" value="1"/>
</dbReference>
<dbReference type="InterPro" id="IPR040449">
    <property type="entry name" value="Peptidase_S66_N"/>
</dbReference>
<keyword evidence="2 8" id="KW-0121">Carboxypeptidase</keyword>
<dbReference type="InterPro" id="IPR040921">
    <property type="entry name" value="Peptidase_S66C"/>
</dbReference>
<dbReference type="GO" id="GO:0008236">
    <property type="term" value="F:serine-type peptidase activity"/>
    <property type="evidence" value="ECO:0007669"/>
    <property type="project" value="UniProtKB-KW"/>
</dbReference>
<dbReference type="Pfam" id="PF02016">
    <property type="entry name" value="Peptidase_S66"/>
    <property type="match status" value="1"/>
</dbReference>
<dbReference type="SUPFAM" id="SSF52317">
    <property type="entry name" value="Class I glutamine amidotransferase-like"/>
    <property type="match status" value="1"/>
</dbReference>
<evidence type="ECO:0000259" key="6">
    <source>
        <dbReference type="Pfam" id="PF02016"/>
    </source>
</evidence>
<dbReference type="InterPro" id="IPR003507">
    <property type="entry name" value="S66_fam"/>
</dbReference>
<evidence type="ECO:0000256" key="1">
    <source>
        <dbReference type="ARBA" id="ARBA00010233"/>
    </source>
</evidence>
<keyword evidence="9" id="KW-1185">Reference proteome</keyword>
<dbReference type="SUPFAM" id="SSF141986">
    <property type="entry name" value="LD-carboxypeptidase A C-terminal domain-like"/>
    <property type="match status" value="1"/>
</dbReference>
<feature type="domain" description="LD-carboxypeptidase N-terminal" evidence="6">
    <location>
        <begin position="4"/>
        <end position="120"/>
    </location>
</feature>
<comment type="caution">
    <text evidence="8">The sequence shown here is derived from an EMBL/GenBank/DDBJ whole genome shotgun (WGS) entry which is preliminary data.</text>
</comment>
<dbReference type="InterPro" id="IPR029062">
    <property type="entry name" value="Class_I_gatase-like"/>
</dbReference>
<dbReference type="GO" id="GO:0004180">
    <property type="term" value="F:carboxypeptidase activity"/>
    <property type="evidence" value="ECO:0007669"/>
    <property type="project" value="UniProtKB-KW"/>
</dbReference>